<evidence type="ECO:0000313" key="4">
    <source>
        <dbReference type="Proteomes" id="UP000077748"/>
    </source>
</evidence>
<organism evidence="3 4">
    <name type="scientific">Pseudomonas citronellolis</name>
    <dbReference type="NCBI Taxonomy" id="53408"/>
    <lineage>
        <taxon>Bacteria</taxon>
        <taxon>Pseudomonadati</taxon>
        <taxon>Pseudomonadota</taxon>
        <taxon>Gammaproteobacteria</taxon>
        <taxon>Pseudomonadales</taxon>
        <taxon>Pseudomonadaceae</taxon>
        <taxon>Pseudomonas</taxon>
    </lineage>
</organism>
<accession>A0A127MK57</accession>
<name>A0A127MK57_9PSED</name>
<dbReference type="Pfam" id="PF13622">
    <property type="entry name" value="4HBT_3"/>
    <property type="match status" value="1"/>
</dbReference>
<dbReference type="Gene3D" id="2.40.160.210">
    <property type="entry name" value="Acyl-CoA thioesterase, double hotdog domain"/>
    <property type="match status" value="1"/>
</dbReference>
<dbReference type="SUPFAM" id="SSF54637">
    <property type="entry name" value="Thioesterase/thiol ester dehydrase-isomerase"/>
    <property type="match status" value="2"/>
</dbReference>
<dbReference type="STRING" id="53408.A9C11_00600"/>
<feature type="domain" description="Acyl-CoA thioesterase-like N-terminal HotDog" evidence="1">
    <location>
        <begin position="32"/>
        <end position="116"/>
    </location>
</feature>
<dbReference type="InterPro" id="IPR052389">
    <property type="entry name" value="Sec_Metab_Biosynth-Assoc"/>
</dbReference>
<protein>
    <submittedName>
        <fullName evidence="3">Acyl-CoA thioesterase</fullName>
    </submittedName>
</protein>
<dbReference type="PANTHER" id="PTHR38110:SF1">
    <property type="entry name" value="THIOESTERASE DOMAIN-CONTAINING PROTEIN"/>
    <property type="match status" value="1"/>
</dbReference>
<dbReference type="Proteomes" id="UP000077748">
    <property type="component" value="Chromosome"/>
</dbReference>
<reference evidence="3 4" key="1">
    <citation type="submission" date="2016-05" db="EMBL/GenBank/DDBJ databases">
        <title>Genome Sequence of Pseudomonas citronellolis Strain SJTE-3, an Estrogens and Persistent Organic Pollutants degradation strain.</title>
        <authorList>
            <person name="Liang R."/>
        </authorList>
    </citation>
    <scope>NUCLEOTIDE SEQUENCE [LARGE SCALE GENOMIC DNA]</scope>
    <source>
        <strain evidence="3 4">SJTE-3</strain>
    </source>
</reference>
<sequence>MTDSALHPFDRALALEADARDADLFHGHTSADYWNMVGPFGGITAATLLQAVLRHPRLLGAPVALTVNFAAAIEAGAFAVRATPIRTNRSTQHWLLQLSQVDGDGVEQVSTTGTAVTALRRETWSELDLARPQATAPAQTPPLNTSGKGVAWAQQYEMRAIDGAFPSTWDGSGEHSRTRLWLRDAQPRALDFPALAAMSDIFYPRVWLRRATPVPAGTVSITTYFHTDAAQLAEVGSGYLLGEARGQAFRNGYFDQAAELWSEAGELLATSNQIVYYKQ</sequence>
<dbReference type="InterPro" id="IPR042171">
    <property type="entry name" value="Acyl-CoA_hotdog"/>
</dbReference>
<dbReference type="InterPro" id="IPR029069">
    <property type="entry name" value="HotDog_dom_sf"/>
</dbReference>
<evidence type="ECO:0000313" key="3">
    <source>
        <dbReference type="EMBL" id="ANI12562.1"/>
    </source>
</evidence>
<dbReference type="Pfam" id="PF20789">
    <property type="entry name" value="4HBT_3C"/>
    <property type="match status" value="1"/>
</dbReference>
<evidence type="ECO:0000259" key="1">
    <source>
        <dbReference type="Pfam" id="PF13622"/>
    </source>
</evidence>
<dbReference type="GeneID" id="72993329"/>
<evidence type="ECO:0000259" key="2">
    <source>
        <dbReference type="Pfam" id="PF20789"/>
    </source>
</evidence>
<feature type="domain" description="Acyl-CoA thioesterase-like C-terminal" evidence="2">
    <location>
        <begin position="141"/>
        <end position="276"/>
    </location>
</feature>
<dbReference type="AlphaFoldDB" id="A0A127MK57"/>
<dbReference type="EMBL" id="CP015878">
    <property type="protein sequence ID" value="ANI12562.1"/>
    <property type="molecule type" value="Genomic_DNA"/>
</dbReference>
<gene>
    <name evidence="3" type="ORF">A9C11_00600</name>
</gene>
<dbReference type="InterPro" id="IPR049449">
    <property type="entry name" value="TesB_ACOT8-like_N"/>
</dbReference>
<proteinExistence type="predicted"/>
<dbReference type="KEGG" id="pcq:PcP3B5_01220"/>
<dbReference type="PANTHER" id="PTHR38110">
    <property type="entry name" value="CHROMOSOME 23, WHOLE GENOME SHOTGUN SEQUENCE"/>
    <property type="match status" value="1"/>
</dbReference>
<dbReference type="RefSeq" id="WP_058487876.1">
    <property type="nucleotide sequence ID" value="NZ_BDGS01000001.1"/>
</dbReference>
<dbReference type="InterPro" id="IPR049450">
    <property type="entry name" value="ACOT8-like_C"/>
</dbReference>